<dbReference type="Pfam" id="PF01145">
    <property type="entry name" value="Band_7"/>
    <property type="match status" value="1"/>
</dbReference>
<dbReference type="Proteomes" id="UP000265581">
    <property type="component" value="Unassembled WGS sequence"/>
</dbReference>
<organism evidence="3 4">
    <name type="scientific">Aeromicrobium endophyticum</name>
    <dbReference type="NCBI Taxonomy" id="2292704"/>
    <lineage>
        <taxon>Bacteria</taxon>
        <taxon>Bacillati</taxon>
        <taxon>Actinomycetota</taxon>
        <taxon>Actinomycetes</taxon>
        <taxon>Propionibacteriales</taxon>
        <taxon>Nocardioidaceae</taxon>
        <taxon>Aeromicrobium</taxon>
    </lineage>
</organism>
<dbReference type="Gene3D" id="3.30.479.30">
    <property type="entry name" value="Band 7 domain"/>
    <property type="match status" value="1"/>
</dbReference>
<dbReference type="PRINTS" id="PR00721">
    <property type="entry name" value="STOMATIN"/>
</dbReference>
<evidence type="ECO:0000313" key="4">
    <source>
        <dbReference type="Proteomes" id="UP000265581"/>
    </source>
</evidence>
<keyword evidence="4" id="KW-1185">Reference proteome</keyword>
<reference evidence="3 4" key="1">
    <citation type="submission" date="2018-08" db="EMBL/GenBank/DDBJ databases">
        <title>Aeromicrobium sp. M2KJ-4, whole genome shotgun sequence.</title>
        <authorList>
            <person name="Tuo L."/>
        </authorList>
    </citation>
    <scope>NUCLEOTIDE SEQUENCE [LARGE SCALE GENOMIC DNA]</scope>
    <source>
        <strain evidence="3 4">M2KJ-4</strain>
    </source>
</reference>
<dbReference type="InterPro" id="IPR043202">
    <property type="entry name" value="Band-7_stomatin-like"/>
</dbReference>
<name>A0A371P1K9_9ACTN</name>
<dbReference type="InterPro" id="IPR001972">
    <property type="entry name" value="Stomatin_HflK_fam"/>
</dbReference>
<dbReference type="SUPFAM" id="SSF117892">
    <property type="entry name" value="Band 7/SPFH domain"/>
    <property type="match status" value="1"/>
</dbReference>
<feature type="domain" description="Band 7" evidence="2">
    <location>
        <begin position="2"/>
        <end position="154"/>
    </location>
</feature>
<accession>A0A371P1K9</accession>
<comment type="caution">
    <text evidence="3">The sequence shown here is derived from an EMBL/GenBank/DDBJ whole genome shotgun (WGS) entry which is preliminary data.</text>
</comment>
<evidence type="ECO:0000256" key="1">
    <source>
        <dbReference type="ARBA" id="ARBA00008164"/>
    </source>
</evidence>
<comment type="similarity">
    <text evidence="1">Belongs to the band 7/mec-2 family.</text>
</comment>
<evidence type="ECO:0000313" key="3">
    <source>
        <dbReference type="EMBL" id="REK69817.1"/>
    </source>
</evidence>
<gene>
    <name evidence="3" type="ORF">DX116_11515</name>
</gene>
<dbReference type="InterPro" id="IPR001107">
    <property type="entry name" value="Band_7"/>
</dbReference>
<dbReference type="EMBL" id="QUBR01000002">
    <property type="protein sequence ID" value="REK69817.1"/>
    <property type="molecule type" value="Genomic_DNA"/>
</dbReference>
<dbReference type="InterPro" id="IPR036013">
    <property type="entry name" value="Band_7/SPFH_dom_sf"/>
</dbReference>
<sequence length="221" mass="23904">MVTVMTHERVVHYRHGRLVDVLGPGRHRFWTTGHVFTPVDTRVQVFEVRPQEIPTSDGISVKVSASARVAVVDPVAHLEHAVDPHAIVYDAVKAWLRDTVHLHTLDEVLAGIVVEAVPDPIAEAASSAGYALTDFAVRDVIVPAEIRRAAEELVTVRQQAQVALERARGEVAATRALANGAKILEDHPLLASIRLAETAASHGGTVVIERPADRPAQQPLA</sequence>
<dbReference type="PANTHER" id="PTHR10264">
    <property type="entry name" value="BAND 7 PROTEIN-RELATED"/>
    <property type="match status" value="1"/>
</dbReference>
<proteinExistence type="inferred from homology"/>
<dbReference type="PANTHER" id="PTHR10264:SF83">
    <property type="entry name" value="BLL5629 PROTEIN"/>
    <property type="match status" value="1"/>
</dbReference>
<dbReference type="SMART" id="SM00244">
    <property type="entry name" value="PHB"/>
    <property type="match status" value="1"/>
</dbReference>
<dbReference type="CDD" id="cd13438">
    <property type="entry name" value="SPFH_eoslipins_u2"/>
    <property type="match status" value="1"/>
</dbReference>
<dbReference type="AlphaFoldDB" id="A0A371P1K9"/>
<evidence type="ECO:0000259" key="2">
    <source>
        <dbReference type="SMART" id="SM00244"/>
    </source>
</evidence>
<dbReference type="GO" id="GO:0005886">
    <property type="term" value="C:plasma membrane"/>
    <property type="evidence" value="ECO:0007669"/>
    <property type="project" value="InterPro"/>
</dbReference>
<protein>
    <submittedName>
        <fullName evidence="3">Slipin family protein</fullName>
    </submittedName>
</protein>